<comment type="caution">
    <text evidence="2">The sequence shown here is derived from an EMBL/GenBank/DDBJ whole genome shotgun (WGS) entry which is preliminary data.</text>
</comment>
<dbReference type="PANTHER" id="PTHR43415">
    <property type="entry name" value="SPERMIDINE N(1)-ACETYLTRANSFERASE"/>
    <property type="match status" value="1"/>
</dbReference>
<dbReference type="Pfam" id="PF13302">
    <property type="entry name" value="Acetyltransf_3"/>
    <property type="match status" value="1"/>
</dbReference>
<dbReference type="PANTHER" id="PTHR43415:SF3">
    <property type="entry name" value="GNAT-FAMILY ACETYLTRANSFERASE"/>
    <property type="match status" value="1"/>
</dbReference>
<dbReference type="Proteomes" id="UP000639973">
    <property type="component" value="Unassembled WGS sequence"/>
</dbReference>
<dbReference type="PROSITE" id="PS51186">
    <property type="entry name" value="GNAT"/>
    <property type="match status" value="1"/>
</dbReference>
<dbReference type="InterPro" id="IPR016181">
    <property type="entry name" value="Acyl_CoA_acyltransferase"/>
</dbReference>
<name>A0ABQ2G5F7_9DEIO</name>
<evidence type="ECO:0000259" key="1">
    <source>
        <dbReference type="PROSITE" id="PS51186"/>
    </source>
</evidence>
<dbReference type="SUPFAM" id="SSF55729">
    <property type="entry name" value="Acyl-CoA N-acyltransferases (Nat)"/>
    <property type="match status" value="1"/>
</dbReference>
<proteinExistence type="predicted"/>
<gene>
    <name evidence="2" type="ORF">GCM10010840_12530</name>
</gene>
<protein>
    <recommendedName>
        <fullName evidence="1">N-acetyltransferase domain-containing protein</fullName>
    </recommendedName>
</protein>
<dbReference type="EMBL" id="BMOL01000004">
    <property type="protein sequence ID" value="GGL75903.1"/>
    <property type="molecule type" value="Genomic_DNA"/>
</dbReference>
<sequence length="106" mass="11607">MDGVLVGYTDLAGFTVRSAEFGIAIGEPGLWGQGLGLQAGRLTLAHAFHDLGLQTVTAEVHAPNVRSRALMRRLGFSENGQGRSEEYRGEMVPVIRYMLERADFKD</sequence>
<dbReference type="RefSeq" id="WP_229723361.1">
    <property type="nucleotide sequence ID" value="NZ_BMOL01000004.1"/>
</dbReference>
<feature type="domain" description="N-acetyltransferase" evidence="1">
    <location>
        <begin position="1"/>
        <end position="99"/>
    </location>
</feature>
<dbReference type="Gene3D" id="3.40.630.30">
    <property type="match status" value="1"/>
</dbReference>
<evidence type="ECO:0000313" key="2">
    <source>
        <dbReference type="EMBL" id="GGL75903.1"/>
    </source>
</evidence>
<reference evidence="3" key="1">
    <citation type="journal article" date="2019" name="Int. J. Syst. Evol. Microbiol.">
        <title>The Global Catalogue of Microorganisms (GCM) 10K type strain sequencing project: providing services to taxonomists for standard genome sequencing and annotation.</title>
        <authorList>
            <consortium name="The Broad Institute Genomics Platform"/>
            <consortium name="The Broad Institute Genome Sequencing Center for Infectious Disease"/>
            <person name="Wu L."/>
            <person name="Ma J."/>
        </authorList>
    </citation>
    <scope>NUCLEOTIDE SEQUENCE [LARGE SCALE GENOMIC DNA]</scope>
    <source>
        <strain evidence="3">JCM 15442</strain>
    </source>
</reference>
<dbReference type="InterPro" id="IPR000182">
    <property type="entry name" value="GNAT_dom"/>
</dbReference>
<evidence type="ECO:0000313" key="3">
    <source>
        <dbReference type="Proteomes" id="UP000639973"/>
    </source>
</evidence>
<accession>A0ABQ2G5F7</accession>
<keyword evidence="3" id="KW-1185">Reference proteome</keyword>
<organism evidence="2 3">
    <name type="scientific">Deinococcus aerolatus</name>
    <dbReference type="NCBI Taxonomy" id="522487"/>
    <lineage>
        <taxon>Bacteria</taxon>
        <taxon>Thermotogati</taxon>
        <taxon>Deinococcota</taxon>
        <taxon>Deinococci</taxon>
        <taxon>Deinococcales</taxon>
        <taxon>Deinococcaceae</taxon>
        <taxon>Deinococcus</taxon>
    </lineage>
</organism>